<dbReference type="FunFam" id="3.40.50.970:FF:000007">
    <property type="entry name" value="Acetolactate synthase"/>
    <property type="match status" value="1"/>
</dbReference>
<reference evidence="7 8" key="1">
    <citation type="journal article" date="2015" name="Genome Biol. Evol.">
        <title>Comparative Genomics of Listeria Sensu Lato: Genus-Wide Differences in Evolutionary Dynamics and the Progressive Gain of Complex, Potentially Pathogenicity-Related Traits through Lateral Gene Transfer.</title>
        <authorList>
            <person name="Chiara M."/>
            <person name="Caruso M."/>
            <person name="D'Erchia A.M."/>
            <person name="Manzari C."/>
            <person name="Fraccalvieri R."/>
            <person name="Goffredo E."/>
            <person name="Latorre L."/>
            <person name="Miccolupo A."/>
            <person name="Padalino I."/>
            <person name="Santagada G."/>
            <person name="Chiocco D."/>
            <person name="Pesole G."/>
            <person name="Horner D.S."/>
            <person name="Parisi A."/>
        </authorList>
    </citation>
    <scope>NUCLEOTIDE SEQUENCE [LARGE SCALE GENOMIC DNA]</scope>
    <source>
        <strain evidence="7 8">1991</strain>
    </source>
</reference>
<dbReference type="OrthoDB" id="4494979at2"/>
<feature type="domain" description="Thiamine pyrophosphate enzyme N-terminal TPP-binding" evidence="6">
    <location>
        <begin position="4"/>
        <end position="117"/>
    </location>
</feature>
<dbReference type="Gene3D" id="3.40.50.1220">
    <property type="entry name" value="TPP-binding domain"/>
    <property type="match status" value="1"/>
</dbReference>
<evidence type="ECO:0000259" key="6">
    <source>
        <dbReference type="Pfam" id="PF02776"/>
    </source>
</evidence>
<gene>
    <name evidence="7" type="ORF">X560_2437</name>
</gene>
<feature type="domain" description="Thiamine pyrophosphate enzyme central" evidence="4">
    <location>
        <begin position="195"/>
        <end position="319"/>
    </location>
</feature>
<dbReference type="SUPFAM" id="SSF52518">
    <property type="entry name" value="Thiamin diphosphate-binding fold (THDP-binding)"/>
    <property type="match status" value="2"/>
</dbReference>
<dbReference type="InterPro" id="IPR047212">
    <property type="entry name" value="TPP_POXB-like"/>
</dbReference>
<keyword evidence="8" id="KW-1185">Reference proteome</keyword>
<comment type="similarity">
    <text evidence="1 3">Belongs to the TPP enzyme family.</text>
</comment>
<proteinExistence type="inferred from homology"/>
<dbReference type="CDD" id="cd07039">
    <property type="entry name" value="TPP_PYR_POX"/>
    <property type="match status" value="1"/>
</dbReference>
<dbReference type="InterPro" id="IPR012000">
    <property type="entry name" value="Thiamin_PyroP_enz_cen_dom"/>
</dbReference>
<sequence length="575" mass="63596">MSIKGSDLLVQVLLNWGVDHVYGLPGDSIDTVVDSLRSEQEKIDFIHVRHEEVATLAASSYAKLTGKLGVALSIGGPGAIHMLNGMYDAKMDNVPMLVLAGQVVTDVANTKFFQEVDLPNLFADVAIYNKLVESADTISEVANQAIQTAYEKKGVAVLTIPNDVLMEKVKMPVLQERTFKRVKPQISMEDVKSGLHLIEKARKPVILAGVGAKNAKTELIQLSEKFEIPMIVTLPAKGMVPDGHPNFLGNLGKIGTKPAYEAMQETDLLILLGTDYPYVDYLPSKKVPCIQVDIEQEKMSHRYPADVEIVADMKDCLTEWNKADVVVKNRSFLKACHDNMKNWQSWMEEDEAKADVPLAPEAVMAEIRNISQPDTIYSIDVGTSTVWSTRYLHLGNENQFITSAWLGTMGCALPGAIAAKKAYPEKQVIAITGDGGFSMVMQDFVTAVHYQMPMIVVLLNNTELSFIKYEQQAAGEENYAIDLPDIDYAGFAENCGGKGYHVETREELVRALQMAKADDVPVLLDVHVDKDAAPLPGKILWDEAKGYLSFEGKTLKDEHRIAKFPPLKTILRRFL</sequence>
<organism evidence="7 8">
    <name type="scientific">Listeria fleischmannii 1991</name>
    <dbReference type="NCBI Taxonomy" id="1430899"/>
    <lineage>
        <taxon>Bacteria</taxon>
        <taxon>Bacillati</taxon>
        <taxon>Bacillota</taxon>
        <taxon>Bacilli</taxon>
        <taxon>Bacillales</taxon>
        <taxon>Listeriaceae</taxon>
        <taxon>Listeria</taxon>
    </lineage>
</organism>
<evidence type="ECO:0000313" key="7">
    <source>
        <dbReference type="EMBL" id="KMT58104.1"/>
    </source>
</evidence>
<accession>A0A0J8GBA5</accession>
<dbReference type="InterPro" id="IPR000399">
    <property type="entry name" value="TPP-bd_CS"/>
</dbReference>
<dbReference type="InterPro" id="IPR029035">
    <property type="entry name" value="DHS-like_NAD/FAD-binding_dom"/>
</dbReference>
<comment type="caution">
    <text evidence="7">The sequence shown here is derived from an EMBL/GenBank/DDBJ whole genome shotgun (WGS) entry which is preliminary data.</text>
</comment>
<dbReference type="AlphaFoldDB" id="A0A0J8GBA5"/>
<dbReference type="PATRIC" id="fig|1430899.3.peg.2489"/>
<dbReference type="InterPro" id="IPR011766">
    <property type="entry name" value="TPP_enzyme_TPP-bd"/>
</dbReference>
<dbReference type="SUPFAM" id="SSF52467">
    <property type="entry name" value="DHS-like NAD/FAD-binding domain"/>
    <property type="match status" value="1"/>
</dbReference>
<dbReference type="InterPro" id="IPR047211">
    <property type="entry name" value="POXB-like"/>
</dbReference>
<evidence type="ECO:0000256" key="3">
    <source>
        <dbReference type="RuleBase" id="RU362132"/>
    </source>
</evidence>
<dbReference type="Gene3D" id="3.40.50.970">
    <property type="match status" value="2"/>
</dbReference>
<dbReference type="Pfam" id="PF00205">
    <property type="entry name" value="TPP_enzyme_M"/>
    <property type="match status" value="1"/>
</dbReference>
<feature type="domain" description="Thiamine pyrophosphate enzyme TPP-binding" evidence="5">
    <location>
        <begin position="380"/>
        <end position="526"/>
    </location>
</feature>
<evidence type="ECO:0000313" key="8">
    <source>
        <dbReference type="Proteomes" id="UP000052258"/>
    </source>
</evidence>
<dbReference type="CDD" id="cd02014">
    <property type="entry name" value="TPP_POX"/>
    <property type="match status" value="1"/>
</dbReference>
<dbReference type="InterPro" id="IPR012001">
    <property type="entry name" value="Thiamin_PyroP_enz_TPP-bd_dom"/>
</dbReference>
<name>A0A0J8GBA5_9LIST</name>
<dbReference type="EMBL" id="AZHO01000034">
    <property type="protein sequence ID" value="KMT58104.1"/>
    <property type="molecule type" value="Genomic_DNA"/>
</dbReference>
<evidence type="ECO:0000256" key="2">
    <source>
        <dbReference type="ARBA" id="ARBA00023052"/>
    </source>
</evidence>
<dbReference type="NCBIfam" id="NF006377">
    <property type="entry name" value="PRK08611.1"/>
    <property type="match status" value="1"/>
</dbReference>
<dbReference type="PANTHER" id="PTHR42981:SF2">
    <property type="entry name" value="PYRUVATE DEHYDROGENASE [UBIQUINONE]"/>
    <property type="match status" value="1"/>
</dbReference>
<dbReference type="GO" id="GO:0003824">
    <property type="term" value="F:catalytic activity"/>
    <property type="evidence" value="ECO:0007669"/>
    <property type="project" value="InterPro"/>
</dbReference>
<dbReference type="RefSeq" id="WP_007477117.1">
    <property type="nucleotide sequence ID" value="NZ_KQ130621.1"/>
</dbReference>
<protein>
    <submittedName>
        <fullName evidence="7">Pyruvate oxidase</fullName>
    </submittedName>
</protein>
<dbReference type="PROSITE" id="PS00187">
    <property type="entry name" value="TPP_ENZYMES"/>
    <property type="match status" value="1"/>
</dbReference>
<dbReference type="InterPro" id="IPR047210">
    <property type="entry name" value="TPP_PYR_POXB-like"/>
</dbReference>
<dbReference type="InterPro" id="IPR029061">
    <property type="entry name" value="THDP-binding"/>
</dbReference>
<dbReference type="Proteomes" id="UP000052258">
    <property type="component" value="Unassembled WGS sequence"/>
</dbReference>
<dbReference type="Pfam" id="PF02776">
    <property type="entry name" value="TPP_enzyme_N"/>
    <property type="match status" value="1"/>
</dbReference>
<dbReference type="GO" id="GO:0030976">
    <property type="term" value="F:thiamine pyrophosphate binding"/>
    <property type="evidence" value="ECO:0007669"/>
    <property type="project" value="InterPro"/>
</dbReference>
<keyword evidence="7" id="KW-0670">Pyruvate</keyword>
<dbReference type="Pfam" id="PF02775">
    <property type="entry name" value="TPP_enzyme_C"/>
    <property type="match status" value="1"/>
</dbReference>
<evidence type="ECO:0000259" key="5">
    <source>
        <dbReference type="Pfam" id="PF02775"/>
    </source>
</evidence>
<evidence type="ECO:0000256" key="1">
    <source>
        <dbReference type="ARBA" id="ARBA00007812"/>
    </source>
</evidence>
<evidence type="ECO:0000259" key="4">
    <source>
        <dbReference type="Pfam" id="PF00205"/>
    </source>
</evidence>
<dbReference type="PANTHER" id="PTHR42981">
    <property type="entry name" value="PYRUVATE DEHYDROGENASE [UBIQUINONE]"/>
    <property type="match status" value="1"/>
</dbReference>
<dbReference type="GO" id="GO:0000287">
    <property type="term" value="F:magnesium ion binding"/>
    <property type="evidence" value="ECO:0007669"/>
    <property type="project" value="InterPro"/>
</dbReference>
<keyword evidence="2 3" id="KW-0786">Thiamine pyrophosphate</keyword>